<feature type="domain" description="RNA-binding S4" evidence="7">
    <location>
        <begin position="138"/>
        <end position="196"/>
    </location>
</feature>
<dbReference type="InterPro" id="IPR020103">
    <property type="entry name" value="PsdUridine_synth_cat_dom_sf"/>
</dbReference>
<sequence length="484" mass="53155">MGLRRRSCTSLSFFVAGLPPWRWSAVRSLVSSRRASRRLLAQRCLCTMPRRRAHRRRSAAAERDAHSVRNTSERTAPDDLPLAGVSDNARPAPAATTTPSSSLSSSSPPIDVGDTSEDETDAPCAGFTVSETAAPTPTRIDRVLSAHFSEPSRVYFQYLIAQSAVQVNEQVVQRKSQRVRAGSHIAVRFLMPPHGHTDDLLPEDIPLDVLHEDEHLLVINKAPDMVVHPAPGKWSGTLVNALLFRFQRATVPTSTADRAAASVPSPADGSLFDKLAEGVTRPGIVHRLDKGTSGVMVVAKTDRALQRLQRAFAERRVRKTYLAVLGGMPKQAGAGRHWHTVELPIGRHPVRRVEMTPMEVARGGRTATTHFEVLAACATLNVAVARVHLETGRTHQIRVHARHGLHAPVLGDEAYGLAVHNQRYSGMARRPLLHAWQLELTHPISGQRMHFEAPVPEDVRAFMERLQVALEDVSRKAVDAATSE</sequence>
<accession>A0AAV9IY06</accession>
<comment type="similarity">
    <text evidence="1 5">Belongs to the pseudouridine synthase RluA family.</text>
</comment>
<dbReference type="NCBIfam" id="TIGR00005">
    <property type="entry name" value="rluA_subfam"/>
    <property type="match status" value="1"/>
</dbReference>
<comment type="caution">
    <text evidence="8">The sequence shown here is derived from an EMBL/GenBank/DDBJ whole genome shotgun (WGS) entry which is preliminary data.</text>
</comment>
<name>A0AAV9IY06_CYACA</name>
<evidence type="ECO:0000259" key="7">
    <source>
        <dbReference type="SMART" id="SM00363"/>
    </source>
</evidence>
<evidence type="ECO:0000313" key="9">
    <source>
        <dbReference type="Proteomes" id="UP001301350"/>
    </source>
</evidence>
<keyword evidence="4" id="KW-0694">RNA-binding</keyword>
<dbReference type="Gene3D" id="3.30.2350.10">
    <property type="entry name" value="Pseudouridine synthase"/>
    <property type="match status" value="1"/>
</dbReference>
<evidence type="ECO:0000256" key="3">
    <source>
        <dbReference type="PIRSR" id="PIRSR606225-1"/>
    </source>
</evidence>
<dbReference type="InterPro" id="IPR050188">
    <property type="entry name" value="RluA_PseudoU_synthase"/>
</dbReference>
<dbReference type="InterPro" id="IPR006224">
    <property type="entry name" value="PsdUridine_synth_RluA-like_CS"/>
</dbReference>
<dbReference type="Pfam" id="PF01479">
    <property type="entry name" value="S4"/>
    <property type="match status" value="1"/>
</dbReference>
<evidence type="ECO:0000256" key="1">
    <source>
        <dbReference type="ARBA" id="ARBA00010876"/>
    </source>
</evidence>
<evidence type="ECO:0000313" key="8">
    <source>
        <dbReference type="EMBL" id="KAK4536980.1"/>
    </source>
</evidence>
<comment type="function">
    <text evidence="5">Responsible for synthesis of pseudouridine from uracil.</text>
</comment>
<keyword evidence="9" id="KW-1185">Reference proteome</keyword>
<protein>
    <recommendedName>
        <fullName evidence="5">Pseudouridine synthase</fullName>
        <ecNumber evidence="5">5.4.99.-</ecNumber>
    </recommendedName>
</protein>
<feature type="compositionally biased region" description="Basic and acidic residues" evidence="6">
    <location>
        <begin position="59"/>
        <end position="77"/>
    </location>
</feature>
<feature type="active site" evidence="3">
    <location>
        <position position="289"/>
    </location>
</feature>
<dbReference type="GO" id="GO:0009982">
    <property type="term" value="F:pseudouridine synthase activity"/>
    <property type="evidence" value="ECO:0007669"/>
    <property type="project" value="InterPro"/>
</dbReference>
<evidence type="ECO:0000256" key="5">
    <source>
        <dbReference type="RuleBase" id="RU362028"/>
    </source>
</evidence>
<gene>
    <name evidence="8" type="ORF">CDCA_CDCA10G3005</name>
</gene>
<dbReference type="PANTHER" id="PTHR21600">
    <property type="entry name" value="MITOCHONDRIAL RNA PSEUDOURIDINE SYNTHASE"/>
    <property type="match status" value="1"/>
</dbReference>
<dbReference type="EC" id="5.4.99.-" evidence="5"/>
<dbReference type="Proteomes" id="UP001301350">
    <property type="component" value="Unassembled WGS sequence"/>
</dbReference>
<dbReference type="CDD" id="cd02869">
    <property type="entry name" value="PseudoU_synth_RluA_like"/>
    <property type="match status" value="1"/>
</dbReference>
<dbReference type="PROSITE" id="PS50889">
    <property type="entry name" value="S4"/>
    <property type="match status" value="1"/>
</dbReference>
<dbReference type="GO" id="GO:0000455">
    <property type="term" value="P:enzyme-directed rRNA pseudouridine synthesis"/>
    <property type="evidence" value="ECO:0007669"/>
    <property type="project" value="TreeGrafter"/>
</dbReference>
<organism evidence="8 9">
    <name type="scientific">Cyanidium caldarium</name>
    <name type="common">Red alga</name>
    <dbReference type="NCBI Taxonomy" id="2771"/>
    <lineage>
        <taxon>Eukaryota</taxon>
        <taxon>Rhodophyta</taxon>
        <taxon>Bangiophyceae</taxon>
        <taxon>Cyanidiales</taxon>
        <taxon>Cyanidiaceae</taxon>
        <taxon>Cyanidium</taxon>
    </lineage>
</organism>
<evidence type="ECO:0000256" key="6">
    <source>
        <dbReference type="SAM" id="MobiDB-lite"/>
    </source>
</evidence>
<dbReference type="InterPro" id="IPR036986">
    <property type="entry name" value="S4_RNA-bd_sf"/>
</dbReference>
<dbReference type="EMBL" id="JANCYW010000010">
    <property type="protein sequence ID" value="KAK4536980.1"/>
    <property type="molecule type" value="Genomic_DNA"/>
</dbReference>
<evidence type="ECO:0000256" key="2">
    <source>
        <dbReference type="ARBA" id="ARBA00023235"/>
    </source>
</evidence>
<feature type="region of interest" description="Disordered" evidence="6">
    <location>
        <begin position="51"/>
        <end position="123"/>
    </location>
</feature>
<dbReference type="AlphaFoldDB" id="A0AAV9IY06"/>
<feature type="compositionally biased region" description="Low complexity" evidence="6">
    <location>
        <begin position="91"/>
        <end position="109"/>
    </location>
</feature>
<dbReference type="Gene3D" id="3.10.290.10">
    <property type="entry name" value="RNA-binding S4 domain"/>
    <property type="match status" value="1"/>
</dbReference>
<dbReference type="InterPro" id="IPR002942">
    <property type="entry name" value="S4_RNA-bd"/>
</dbReference>
<dbReference type="PANTHER" id="PTHR21600:SF44">
    <property type="entry name" value="RIBOSOMAL LARGE SUBUNIT PSEUDOURIDINE SYNTHASE D"/>
    <property type="match status" value="1"/>
</dbReference>
<dbReference type="PROSITE" id="PS01129">
    <property type="entry name" value="PSI_RLU"/>
    <property type="match status" value="1"/>
</dbReference>
<dbReference type="CDD" id="cd00165">
    <property type="entry name" value="S4"/>
    <property type="match status" value="1"/>
</dbReference>
<keyword evidence="2 5" id="KW-0413">Isomerase</keyword>
<proteinExistence type="inferred from homology"/>
<reference evidence="8 9" key="1">
    <citation type="submission" date="2022-07" db="EMBL/GenBank/DDBJ databases">
        <title>Genome-wide signatures of adaptation to extreme environments.</title>
        <authorList>
            <person name="Cho C.H."/>
            <person name="Yoon H.S."/>
        </authorList>
    </citation>
    <scope>NUCLEOTIDE SEQUENCE [LARGE SCALE GENOMIC DNA]</scope>
    <source>
        <strain evidence="8 9">DBV 063 E5</strain>
    </source>
</reference>
<dbReference type="GO" id="GO:0003723">
    <property type="term" value="F:RNA binding"/>
    <property type="evidence" value="ECO:0007669"/>
    <property type="project" value="UniProtKB-KW"/>
</dbReference>
<dbReference type="SUPFAM" id="SSF55174">
    <property type="entry name" value="Alpha-L RNA-binding motif"/>
    <property type="match status" value="1"/>
</dbReference>
<evidence type="ECO:0000256" key="4">
    <source>
        <dbReference type="PROSITE-ProRule" id="PRU00182"/>
    </source>
</evidence>
<dbReference type="InterPro" id="IPR006225">
    <property type="entry name" value="PsdUridine_synth_RluC/D"/>
</dbReference>
<dbReference type="Pfam" id="PF00849">
    <property type="entry name" value="PseudoU_synth_2"/>
    <property type="match status" value="1"/>
</dbReference>
<dbReference type="InterPro" id="IPR006145">
    <property type="entry name" value="PsdUridine_synth_RsuA/RluA"/>
</dbReference>
<comment type="catalytic activity">
    <reaction evidence="5">
        <text>a uridine in RNA = a pseudouridine in RNA</text>
        <dbReference type="Rhea" id="RHEA:48348"/>
        <dbReference type="Rhea" id="RHEA-COMP:12068"/>
        <dbReference type="Rhea" id="RHEA-COMP:12069"/>
        <dbReference type="ChEBI" id="CHEBI:65314"/>
        <dbReference type="ChEBI" id="CHEBI:65315"/>
    </reaction>
</comment>
<dbReference type="SUPFAM" id="SSF55120">
    <property type="entry name" value="Pseudouridine synthase"/>
    <property type="match status" value="1"/>
</dbReference>
<dbReference type="SMART" id="SM00363">
    <property type="entry name" value="S4"/>
    <property type="match status" value="1"/>
</dbReference>